<feature type="domain" description="CusB-like beta-barrel" evidence="7">
    <location>
        <begin position="258"/>
        <end position="343"/>
    </location>
</feature>
<dbReference type="FunFam" id="2.40.30.170:FF:000010">
    <property type="entry name" value="Efflux RND transporter periplasmic adaptor subunit"/>
    <property type="match status" value="1"/>
</dbReference>
<dbReference type="SUPFAM" id="SSF111369">
    <property type="entry name" value="HlyD-like secretion proteins"/>
    <property type="match status" value="3"/>
</dbReference>
<dbReference type="Proteomes" id="UP000285961">
    <property type="component" value="Unassembled WGS sequence"/>
</dbReference>
<gene>
    <name evidence="8" type="ORF">C4532_11170</name>
</gene>
<sequence length="352" mass="38514">MAKVPESGVPPRRRMRLLARVVGLAVLIAVAFLFWWQLGPASRNEKNAGKILATGTIEATEVDVSAEIGGRIEELLVDEGYRVEPGQLIARIEDSQLEADVLRAEAARETANATLEDLEAGARSEELKRARARVELTKATLALAEADWERMESLFTAGVASENQRDSARANRDVARGQYEVALEELKLLEAGARPDQIKAARHQLEQAEAALRLARIRLEKARIFSPISGTVLVKSSEQGEVVSPGVPIVTIADLGDMWVKIYIDEVNIGNIRLGQPARVRVDSFPEREFSGKITYISDEAEFTPKNIQTREDRVKLVFAVKVGIDNAGGLLKPGMYADIELDVAPPANGSD</sequence>
<keyword evidence="5" id="KW-0812">Transmembrane</keyword>
<keyword evidence="5" id="KW-1133">Transmembrane helix</keyword>
<proteinExistence type="inferred from homology"/>
<keyword evidence="3 4" id="KW-0175">Coiled coil</keyword>
<comment type="similarity">
    <text evidence="2">Belongs to the membrane fusion protein (MFP) (TC 8.A.1) family.</text>
</comment>
<dbReference type="Gene3D" id="1.10.287.470">
    <property type="entry name" value="Helix hairpin bin"/>
    <property type="match status" value="1"/>
</dbReference>
<evidence type="ECO:0000256" key="2">
    <source>
        <dbReference type="ARBA" id="ARBA00009477"/>
    </source>
</evidence>
<evidence type="ECO:0000313" key="9">
    <source>
        <dbReference type="Proteomes" id="UP000285961"/>
    </source>
</evidence>
<evidence type="ECO:0000256" key="1">
    <source>
        <dbReference type="ARBA" id="ARBA00004196"/>
    </source>
</evidence>
<organism evidence="8 9">
    <name type="scientific">Candidatus Abyssobacteria bacterium SURF_17</name>
    <dbReference type="NCBI Taxonomy" id="2093361"/>
    <lineage>
        <taxon>Bacteria</taxon>
        <taxon>Pseudomonadati</taxon>
        <taxon>Candidatus Hydrogenedentota</taxon>
        <taxon>Candidatus Abyssobacteria</taxon>
    </lineage>
</organism>
<dbReference type="AlphaFoldDB" id="A0A419EWR2"/>
<dbReference type="Pfam" id="PF25881">
    <property type="entry name" value="HH_YBHG"/>
    <property type="match status" value="1"/>
</dbReference>
<dbReference type="Gene3D" id="2.40.30.170">
    <property type="match status" value="1"/>
</dbReference>
<dbReference type="InterPro" id="IPR059052">
    <property type="entry name" value="HH_YbhG-like"/>
</dbReference>
<dbReference type="GO" id="GO:0030313">
    <property type="term" value="C:cell envelope"/>
    <property type="evidence" value="ECO:0007669"/>
    <property type="project" value="UniProtKB-SubCell"/>
</dbReference>
<evidence type="ECO:0000259" key="6">
    <source>
        <dbReference type="Pfam" id="PF25881"/>
    </source>
</evidence>
<protein>
    <submittedName>
        <fullName evidence="8">HlyD family efflux transporter periplasmic adaptor subunit</fullName>
    </submittedName>
</protein>
<feature type="transmembrane region" description="Helical" evidence="5">
    <location>
        <begin position="17"/>
        <end position="36"/>
    </location>
</feature>
<name>A0A419EWR2_9BACT</name>
<dbReference type="InterPro" id="IPR050465">
    <property type="entry name" value="UPF0194_transport"/>
</dbReference>
<dbReference type="Pfam" id="PF25954">
    <property type="entry name" value="Beta-barrel_RND_2"/>
    <property type="match status" value="1"/>
</dbReference>
<comment type="caution">
    <text evidence="8">The sequence shown here is derived from an EMBL/GenBank/DDBJ whole genome shotgun (WGS) entry which is preliminary data.</text>
</comment>
<comment type="subcellular location">
    <subcellularLocation>
        <location evidence="1">Cell envelope</location>
    </subcellularLocation>
</comment>
<dbReference type="PANTHER" id="PTHR32347">
    <property type="entry name" value="EFFLUX SYSTEM COMPONENT YKNX-RELATED"/>
    <property type="match status" value="1"/>
</dbReference>
<keyword evidence="5" id="KW-0472">Membrane</keyword>
<dbReference type="Gene3D" id="2.40.50.100">
    <property type="match status" value="1"/>
</dbReference>
<feature type="coiled-coil region" evidence="4">
    <location>
        <begin position="92"/>
        <end position="147"/>
    </location>
</feature>
<feature type="domain" description="YbhG-like alpha-helical hairpin" evidence="6">
    <location>
        <begin position="93"/>
        <end position="219"/>
    </location>
</feature>
<evidence type="ECO:0000256" key="5">
    <source>
        <dbReference type="SAM" id="Phobius"/>
    </source>
</evidence>
<dbReference type="EMBL" id="QZKI01000085">
    <property type="protein sequence ID" value="RJP69126.1"/>
    <property type="molecule type" value="Genomic_DNA"/>
</dbReference>
<evidence type="ECO:0000259" key="7">
    <source>
        <dbReference type="Pfam" id="PF25954"/>
    </source>
</evidence>
<reference evidence="8 9" key="1">
    <citation type="journal article" date="2017" name="ISME J.">
        <title>Energy and carbon metabolisms in a deep terrestrial subsurface fluid microbial community.</title>
        <authorList>
            <person name="Momper L."/>
            <person name="Jungbluth S.P."/>
            <person name="Lee M.D."/>
            <person name="Amend J.P."/>
        </authorList>
    </citation>
    <scope>NUCLEOTIDE SEQUENCE [LARGE SCALE GENOMIC DNA]</scope>
    <source>
        <strain evidence="8">SURF_17</strain>
    </source>
</reference>
<dbReference type="InterPro" id="IPR058792">
    <property type="entry name" value="Beta-barrel_RND_2"/>
</dbReference>
<evidence type="ECO:0000256" key="4">
    <source>
        <dbReference type="SAM" id="Coils"/>
    </source>
</evidence>
<evidence type="ECO:0000256" key="3">
    <source>
        <dbReference type="ARBA" id="ARBA00023054"/>
    </source>
</evidence>
<dbReference type="PANTHER" id="PTHR32347:SF23">
    <property type="entry name" value="BLL5650 PROTEIN"/>
    <property type="match status" value="1"/>
</dbReference>
<accession>A0A419EWR2</accession>
<evidence type="ECO:0000313" key="8">
    <source>
        <dbReference type="EMBL" id="RJP69126.1"/>
    </source>
</evidence>